<feature type="transmembrane region" description="Helical" evidence="1">
    <location>
        <begin position="97"/>
        <end position="118"/>
    </location>
</feature>
<keyword evidence="1" id="KW-0472">Membrane</keyword>
<accession>A0A1G6PEZ2</accession>
<reference evidence="4" key="1">
    <citation type="submission" date="2016-10" db="EMBL/GenBank/DDBJ databases">
        <authorList>
            <person name="Varghese N."/>
            <person name="Submissions S."/>
        </authorList>
    </citation>
    <scope>NUCLEOTIDE SEQUENCE [LARGE SCALE GENOMIC DNA]</scope>
    <source>
        <strain evidence="4">DSM 21620</strain>
    </source>
</reference>
<feature type="transmembrane region" description="Helical" evidence="1">
    <location>
        <begin position="36"/>
        <end position="54"/>
    </location>
</feature>
<feature type="domain" description="DUF3899" evidence="2">
    <location>
        <begin position="34"/>
        <end position="115"/>
    </location>
</feature>
<sequence length="119" mass="13784">MLFGKWNWILLLFNLAIAAVLFFLSDQQNLLSLINSIFYVSFFYFIVAMLLFVIKGRVLDGITRSFRKFGKVMSKGMLDFEENGAPSEWVNRSFLSYMQFQAAVLIGLMLILLALFYLI</sequence>
<dbReference type="Proteomes" id="UP000198666">
    <property type="component" value="Unassembled WGS sequence"/>
</dbReference>
<evidence type="ECO:0000313" key="3">
    <source>
        <dbReference type="EMBL" id="SDC78812.1"/>
    </source>
</evidence>
<gene>
    <name evidence="3" type="ORF">SAMN05421663_104111</name>
</gene>
<dbReference type="OrthoDB" id="2989943at2"/>
<evidence type="ECO:0000313" key="4">
    <source>
        <dbReference type="Proteomes" id="UP000198666"/>
    </source>
</evidence>
<keyword evidence="1" id="KW-1133">Transmembrane helix</keyword>
<name>A0A1G6PEZ2_9BACI</name>
<proteinExistence type="predicted"/>
<evidence type="ECO:0000256" key="1">
    <source>
        <dbReference type="SAM" id="Phobius"/>
    </source>
</evidence>
<dbReference type="RefSeq" id="WP_093726909.1">
    <property type="nucleotide sequence ID" value="NZ_FMZB01000004.1"/>
</dbReference>
<keyword evidence="1" id="KW-0812">Transmembrane</keyword>
<dbReference type="InterPro" id="IPR025007">
    <property type="entry name" value="DUF3899"/>
</dbReference>
<organism evidence="3 4">
    <name type="scientific">Terribacillus halophilus</name>
    <dbReference type="NCBI Taxonomy" id="361279"/>
    <lineage>
        <taxon>Bacteria</taxon>
        <taxon>Bacillati</taxon>
        <taxon>Bacillota</taxon>
        <taxon>Bacilli</taxon>
        <taxon>Bacillales</taxon>
        <taxon>Bacillaceae</taxon>
        <taxon>Terribacillus</taxon>
    </lineage>
</organism>
<dbReference type="Pfam" id="PF13038">
    <property type="entry name" value="DUF3899"/>
    <property type="match status" value="1"/>
</dbReference>
<dbReference type="EMBL" id="FMZB01000004">
    <property type="protein sequence ID" value="SDC78812.1"/>
    <property type="molecule type" value="Genomic_DNA"/>
</dbReference>
<protein>
    <recommendedName>
        <fullName evidence="2">DUF3899 domain-containing protein</fullName>
    </recommendedName>
</protein>
<evidence type="ECO:0000259" key="2">
    <source>
        <dbReference type="Pfam" id="PF13038"/>
    </source>
</evidence>
<keyword evidence="4" id="KW-1185">Reference proteome</keyword>
<dbReference type="AlphaFoldDB" id="A0A1G6PEZ2"/>
<feature type="transmembrane region" description="Helical" evidence="1">
    <location>
        <begin position="6"/>
        <end position="24"/>
    </location>
</feature>